<dbReference type="OrthoDB" id="389047at2"/>
<feature type="transmembrane region" description="Helical" evidence="1">
    <location>
        <begin position="285"/>
        <end position="311"/>
    </location>
</feature>
<dbReference type="PATRIC" id="fig|216942.3.peg.872"/>
<keyword evidence="1" id="KW-1133">Transmembrane helix</keyword>
<dbReference type="RefSeq" id="WP_075058561.1">
    <property type="nucleotide sequence ID" value="NZ_CP012357.1"/>
</dbReference>
<dbReference type="STRING" id="216942.SLITO_v1c08570"/>
<dbReference type="GO" id="GO:0005886">
    <property type="term" value="C:plasma membrane"/>
    <property type="evidence" value="ECO:0007669"/>
    <property type="project" value="InterPro"/>
</dbReference>
<organism evidence="2 3">
    <name type="scientific">Spiroplasma litorale</name>
    <dbReference type="NCBI Taxonomy" id="216942"/>
    <lineage>
        <taxon>Bacteria</taxon>
        <taxon>Bacillati</taxon>
        <taxon>Mycoplasmatota</taxon>
        <taxon>Mollicutes</taxon>
        <taxon>Entomoplasmatales</taxon>
        <taxon>Spiroplasmataceae</taxon>
        <taxon>Spiroplasma</taxon>
    </lineage>
</organism>
<gene>
    <name evidence="2" type="ORF">SLITO_v1c08570</name>
</gene>
<accession>A0A0K1W304</accession>
<feature type="transmembrane region" description="Helical" evidence="1">
    <location>
        <begin position="241"/>
        <end position="265"/>
    </location>
</feature>
<reference evidence="2 3" key="1">
    <citation type="journal article" date="2015" name="Genome Announc.">
        <title>Complete Genome Sequence of Spiroplasma litorale TN-1T (DSM 21781), a Bacterium Isolated from a Green-Eyed Horsefly (Tabanus nigrovittatus).</title>
        <authorList>
            <person name="Lo W.S."/>
            <person name="Lai Y.C."/>
            <person name="Lien Y.W."/>
            <person name="Wang T.H."/>
            <person name="Kuo C.H."/>
        </authorList>
    </citation>
    <scope>NUCLEOTIDE SEQUENCE [LARGE SCALE GENOMIC DNA]</scope>
    <source>
        <strain evidence="2 3">TN-1</strain>
    </source>
</reference>
<protein>
    <recommendedName>
        <fullName evidence="4">Thiamine transporter</fullName>
    </recommendedName>
</protein>
<evidence type="ECO:0000313" key="2">
    <source>
        <dbReference type="EMBL" id="AKX34472.1"/>
    </source>
</evidence>
<name>A0A0K1W304_9MOLU</name>
<feature type="transmembrane region" description="Helical" evidence="1">
    <location>
        <begin position="97"/>
        <end position="117"/>
    </location>
</feature>
<dbReference type="EMBL" id="CP012357">
    <property type="protein sequence ID" value="AKX34472.1"/>
    <property type="molecule type" value="Genomic_DNA"/>
</dbReference>
<dbReference type="InterPro" id="IPR012651">
    <property type="entry name" value="Thia_Transptr_ThiT"/>
</dbReference>
<dbReference type="Pfam" id="PF09515">
    <property type="entry name" value="Thia_YuaJ"/>
    <property type="match status" value="1"/>
</dbReference>
<keyword evidence="1" id="KW-0472">Membrane</keyword>
<dbReference type="GO" id="GO:0015234">
    <property type="term" value="F:thiamine transmembrane transporter activity"/>
    <property type="evidence" value="ECO:0007669"/>
    <property type="project" value="InterPro"/>
</dbReference>
<feature type="transmembrane region" description="Helical" evidence="1">
    <location>
        <begin position="12"/>
        <end position="34"/>
    </location>
</feature>
<sequence length="324" mass="37816">MEENVKLKKNYLLISTYILSFVRFFLFTFLLILLSITVINKKTQVYADDGTASLEEMSTLKKSIVVFIFAVIIISYAIISINSVLNFIYNKNDTKTNLVASLIALNIELIIYYLRFLRFNKYEFKKPNITIMDMLSMSILLALFFIVDFLTTGLIPPFPFFITISVKYIVLFFGCYIFNFTKSFILCILCSFVTLLNPGTYVLSFVQFLFDYWLPTTLISLACFFKPSDKIENKFTRSLSWFNFVTVPMIIFYFCRSISGILFWLNPNALSADEISYEFEFNNAVAYSFIYNSFSTVFDFVTLIILVPTICTSLDFIKKRYFYK</sequence>
<dbReference type="KEGG" id="sll:SLITO_v1c08570"/>
<evidence type="ECO:0000256" key="1">
    <source>
        <dbReference type="SAM" id="Phobius"/>
    </source>
</evidence>
<proteinExistence type="predicted"/>
<evidence type="ECO:0008006" key="4">
    <source>
        <dbReference type="Google" id="ProtNLM"/>
    </source>
</evidence>
<dbReference type="Gene3D" id="1.10.1760.20">
    <property type="match status" value="1"/>
</dbReference>
<keyword evidence="1" id="KW-0812">Transmembrane</keyword>
<evidence type="ECO:0000313" key="3">
    <source>
        <dbReference type="Proteomes" id="UP000067476"/>
    </source>
</evidence>
<keyword evidence="3" id="KW-1185">Reference proteome</keyword>
<dbReference type="Proteomes" id="UP000067476">
    <property type="component" value="Chromosome"/>
</dbReference>
<dbReference type="AlphaFoldDB" id="A0A0K1W304"/>
<feature type="transmembrane region" description="Helical" evidence="1">
    <location>
        <begin position="64"/>
        <end position="85"/>
    </location>
</feature>